<keyword evidence="2" id="KW-1185">Reference proteome</keyword>
<feature type="non-terminal residue" evidence="1">
    <location>
        <position position="75"/>
    </location>
</feature>
<sequence>MAQALCSGLCSALSKQNVLLYSRPVAASRGPALAGAAPPLAAAVPPAGRRSGAVAARAARGGNLLDSDTSTSLGK</sequence>
<dbReference type="EMBL" id="KK105583">
    <property type="protein sequence ID" value="KIY92482.1"/>
    <property type="molecule type" value="Genomic_DNA"/>
</dbReference>
<dbReference type="KEGG" id="mng:MNEG_15482"/>
<dbReference type="RefSeq" id="XP_013891502.1">
    <property type="nucleotide sequence ID" value="XM_014036048.1"/>
</dbReference>
<reference evidence="1 2" key="1">
    <citation type="journal article" date="2013" name="BMC Genomics">
        <title>Reconstruction of the lipid metabolism for the microalga Monoraphidium neglectum from its genome sequence reveals characteristics suitable for biofuel production.</title>
        <authorList>
            <person name="Bogen C."/>
            <person name="Al-Dilaimi A."/>
            <person name="Albersmeier A."/>
            <person name="Wichmann J."/>
            <person name="Grundmann M."/>
            <person name="Rupp O."/>
            <person name="Lauersen K.J."/>
            <person name="Blifernez-Klassen O."/>
            <person name="Kalinowski J."/>
            <person name="Goesmann A."/>
            <person name="Mussgnug J.H."/>
            <person name="Kruse O."/>
        </authorList>
    </citation>
    <scope>NUCLEOTIDE SEQUENCE [LARGE SCALE GENOMIC DNA]</scope>
    <source>
        <strain evidence="1 2">SAG 48.87</strain>
    </source>
</reference>
<evidence type="ECO:0000313" key="1">
    <source>
        <dbReference type="EMBL" id="KIY92482.1"/>
    </source>
</evidence>
<proteinExistence type="predicted"/>
<evidence type="ECO:0000313" key="2">
    <source>
        <dbReference type="Proteomes" id="UP000054498"/>
    </source>
</evidence>
<gene>
    <name evidence="1" type="ORF">MNEG_15482</name>
</gene>
<accession>A0A0D2IWX0</accession>
<organism evidence="1 2">
    <name type="scientific">Monoraphidium neglectum</name>
    <dbReference type="NCBI Taxonomy" id="145388"/>
    <lineage>
        <taxon>Eukaryota</taxon>
        <taxon>Viridiplantae</taxon>
        <taxon>Chlorophyta</taxon>
        <taxon>core chlorophytes</taxon>
        <taxon>Chlorophyceae</taxon>
        <taxon>CS clade</taxon>
        <taxon>Sphaeropleales</taxon>
        <taxon>Selenastraceae</taxon>
        <taxon>Monoraphidium</taxon>
    </lineage>
</organism>
<protein>
    <submittedName>
        <fullName evidence="1">Uncharacterized protein</fullName>
    </submittedName>
</protein>
<dbReference type="Proteomes" id="UP000054498">
    <property type="component" value="Unassembled WGS sequence"/>
</dbReference>
<name>A0A0D2IWX0_9CHLO</name>
<dbReference type="GeneID" id="25733148"/>
<dbReference type="AlphaFoldDB" id="A0A0D2IWX0"/>